<evidence type="ECO:0000256" key="2">
    <source>
        <dbReference type="SAM" id="Phobius"/>
    </source>
</evidence>
<feature type="compositionally biased region" description="Low complexity" evidence="1">
    <location>
        <begin position="943"/>
        <end position="958"/>
    </location>
</feature>
<feature type="region of interest" description="Disordered" evidence="1">
    <location>
        <begin position="842"/>
        <end position="958"/>
    </location>
</feature>
<evidence type="ECO:0008006" key="5">
    <source>
        <dbReference type="Google" id="ProtNLM"/>
    </source>
</evidence>
<dbReference type="GO" id="GO:0005886">
    <property type="term" value="C:plasma membrane"/>
    <property type="evidence" value="ECO:0007669"/>
    <property type="project" value="TreeGrafter"/>
</dbReference>
<comment type="caution">
    <text evidence="3">The sequence shown here is derived from an EMBL/GenBank/DDBJ whole genome shotgun (WGS) entry which is preliminary data.</text>
</comment>
<evidence type="ECO:0000313" key="3">
    <source>
        <dbReference type="EMBL" id="GFM32152.1"/>
    </source>
</evidence>
<keyword evidence="2" id="KW-0812">Transmembrane</keyword>
<protein>
    <recommendedName>
        <fullName evidence="5">DUF748 domain-containing protein</fullName>
    </recommendedName>
</protein>
<keyword evidence="2" id="KW-1133">Transmembrane helix</keyword>
<dbReference type="GO" id="GO:0090313">
    <property type="term" value="P:regulation of protein targeting to membrane"/>
    <property type="evidence" value="ECO:0007669"/>
    <property type="project" value="TreeGrafter"/>
</dbReference>
<keyword evidence="2" id="KW-0472">Membrane</keyword>
<gene>
    <name evidence="3" type="ORF">DSM101010T_05170</name>
</gene>
<dbReference type="EMBL" id="BLVO01000004">
    <property type="protein sequence ID" value="GFM32152.1"/>
    <property type="molecule type" value="Genomic_DNA"/>
</dbReference>
<dbReference type="Proteomes" id="UP000503840">
    <property type="component" value="Unassembled WGS sequence"/>
</dbReference>
<dbReference type="PANTHER" id="PTHR30441">
    <property type="entry name" value="DUF748 DOMAIN-CONTAINING PROTEIN"/>
    <property type="match status" value="1"/>
</dbReference>
<dbReference type="InterPro" id="IPR008023">
    <property type="entry name" value="DUF748"/>
</dbReference>
<feature type="compositionally biased region" description="Polar residues" evidence="1">
    <location>
        <begin position="906"/>
        <end position="929"/>
    </location>
</feature>
<organism evidence="3 4">
    <name type="scientific">Desulfovibrio subterraneus</name>
    <dbReference type="NCBI Taxonomy" id="2718620"/>
    <lineage>
        <taxon>Bacteria</taxon>
        <taxon>Pseudomonadati</taxon>
        <taxon>Thermodesulfobacteriota</taxon>
        <taxon>Desulfovibrionia</taxon>
        <taxon>Desulfovibrionales</taxon>
        <taxon>Desulfovibrionaceae</taxon>
        <taxon>Desulfovibrio</taxon>
    </lineage>
</organism>
<keyword evidence="4" id="KW-1185">Reference proteome</keyword>
<accession>A0A7J0BG22</accession>
<dbReference type="InterPro" id="IPR052894">
    <property type="entry name" value="AsmA-related"/>
</dbReference>
<evidence type="ECO:0000256" key="1">
    <source>
        <dbReference type="SAM" id="MobiDB-lite"/>
    </source>
</evidence>
<dbReference type="Gene3D" id="3.30.1330.60">
    <property type="entry name" value="OmpA-like domain"/>
    <property type="match status" value="1"/>
</dbReference>
<dbReference type="PANTHER" id="PTHR30441:SF8">
    <property type="entry name" value="DUF748 DOMAIN-CONTAINING PROTEIN"/>
    <property type="match status" value="1"/>
</dbReference>
<dbReference type="RefSeq" id="WP_174403817.1">
    <property type="nucleotide sequence ID" value="NZ_BLVO01000004.1"/>
</dbReference>
<proteinExistence type="predicted"/>
<evidence type="ECO:0000313" key="4">
    <source>
        <dbReference type="Proteomes" id="UP000503840"/>
    </source>
</evidence>
<reference evidence="3 4" key="1">
    <citation type="submission" date="2020-05" db="EMBL/GenBank/DDBJ databases">
        <title>Draft genome sequence of Desulfovibrio sp. strain HN2T.</title>
        <authorList>
            <person name="Ueno A."/>
            <person name="Tamazawa S."/>
            <person name="Tamamura S."/>
            <person name="Murakami T."/>
            <person name="Kiyama T."/>
            <person name="Inomata H."/>
            <person name="Amano Y."/>
            <person name="Miyakawa K."/>
            <person name="Tamaki H."/>
            <person name="Naganuma T."/>
            <person name="Kaneko K."/>
        </authorList>
    </citation>
    <scope>NUCLEOTIDE SEQUENCE [LARGE SCALE GENOMIC DNA]</scope>
    <source>
        <strain evidence="3 4">HN2</strain>
    </source>
</reference>
<dbReference type="InterPro" id="IPR036737">
    <property type="entry name" value="OmpA-like_sf"/>
</dbReference>
<sequence>MKELTAYWTKLGRRTRRIVLICGALFAVYLVGGFFVAGPVLRTVTENNLSALLQRNATVGKVRVNPVTFGVVVEDLAIAKKDGDGNMASFKRLDVRLHPLSVFKFAPVLAHLNLVQPSVEIAFLGDGQFSISDLIPASGSTNGTEEEDSSVFPFRVDNLLITNGTVTFHDLPHKATHVVSQLDFAVPLTSSLGGDAEEYVEPSLKALVNGEPVELFGKTKPFDKTMVTEFTFETAGIDLARYWEYVPGNIPLHLASGSVATKVLLTFSRPEEKTMQMKVSGQLALSNVAVATPDMKDAAGFSSLSVDVEEFSLFDQTVTLRDVTLAGPYVKAVRNADGVLNWQSYFAGDKPIGKSVGKAPAKKNAAGNAVSATKGAKKDVTKGKSVQAVTGNGTQAASAAAPKKKAFVLPFAPYVIEAKQIAIRDGRVSWKDDTVGFSRQIKPINLTLTNLSSRKNAKTGISLKIGDKEYLSVKGSASLVPLKAALDVGVGGVELPVYAAYLESVQPMKIDRGTLEAALHALVTMDGNEPVVQLEGMAAALSGLAMRKDGNRTPSIELASLQVQGGKLDLAARNVTVDLVKLTGPEVRLIRYKDGLDLVNLFAGGETGRPASGDEIATHGRDSQPWTAALGEFSIENGKLRFVDRTLSNRGGVVVSNMELTVRDASTDLGKPVPVSYSAYIGGGGRNNRIKPGRVRVDGTVRPDPFDMQVRVRHDNVPLAVLDPYVGEYTGMLLAGGVLNTDMQKHVRLQAQAPEGAEGLAAEPLQVVSKGSLRIDGLSLKDVADSSPVASFDRFSVQNFDISTSDSKLYVEEIALDNLQANALVDKDGVFNFARLMHPSASAVPSDRRGRNGQEGTAGAVNKGTAGDTGAEAGKNSGRTVETKAADSSVQDTPAPEKSAPEKSGADTSGVGTPVTDTPLANTPATNVTDAAGSSAVVPSTSAETTPANTADTPAAAAPTAVAPADTVEAGYASVLPFRDVRIDRVRVNNGALRFTDRSVAPAFVTALTELNARLDGISLAPDARPALDITAKLDNQTLALKGVANPIISPMYSDVTFTLNGVDLVPLSPYSLRSVAYPIEKGRLYADVKVKTENWILSANNKLFLEQLVMGDKDKRPDAPSIPIKLGLALLSDSSGNVEIDLPIKGRLDDPHFLTGGIVFKAFVNLIFKVVTSPFALIGNIVGGGGDDAQFSVFEAGSDRLTEGQLQNLKGVVDFMNKKSSLKLEISGFVDPQADAAGLVELSVRRRVQAAKYADMSRRERAAVAVEDVQVTPEEYAEYLTDAYKDVPEMENDPRPAGVFGFKEVPVADMEAFLRSLTTVTPQTLTELAAARAKAVQAAVLQLDPALAPRVFLTGAGKKPTKKTGVPLHRAELGVR</sequence>
<name>A0A7J0BG22_9BACT</name>
<dbReference type="Pfam" id="PF05359">
    <property type="entry name" value="DUF748"/>
    <property type="match status" value="3"/>
</dbReference>
<feature type="transmembrane region" description="Helical" evidence="2">
    <location>
        <begin position="18"/>
        <end position="41"/>
    </location>
</feature>